<dbReference type="SMART" id="SM00387">
    <property type="entry name" value="HATPase_c"/>
    <property type="match status" value="1"/>
</dbReference>
<keyword evidence="6 11" id="KW-0418">Kinase</keyword>
<dbReference type="PANTHER" id="PTHR45453:SF1">
    <property type="entry name" value="PHOSPHATE REGULON SENSOR PROTEIN PHOR"/>
    <property type="match status" value="1"/>
</dbReference>
<dbReference type="SMART" id="SM00388">
    <property type="entry name" value="HisKA"/>
    <property type="match status" value="1"/>
</dbReference>
<reference evidence="11" key="2">
    <citation type="submission" date="2021-04" db="EMBL/GenBank/DDBJ databases">
        <authorList>
            <person name="Gilroy R."/>
        </authorList>
    </citation>
    <scope>NUCLEOTIDE SEQUENCE</scope>
    <source>
        <strain evidence="11">CHK189-11263</strain>
    </source>
</reference>
<dbReference type="SUPFAM" id="SSF47384">
    <property type="entry name" value="Homodimeric domain of signal transducing histidine kinase"/>
    <property type="match status" value="1"/>
</dbReference>
<dbReference type="GO" id="GO:0000155">
    <property type="term" value="F:phosphorelay sensor kinase activity"/>
    <property type="evidence" value="ECO:0007669"/>
    <property type="project" value="InterPro"/>
</dbReference>
<dbReference type="GO" id="GO:0016036">
    <property type="term" value="P:cellular response to phosphate starvation"/>
    <property type="evidence" value="ECO:0007669"/>
    <property type="project" value="TreeGrafter"/>
</dbReference>
<accession>A0A9D2S5H5</accession>
<comment type="subcellular location">
    <subcellularLocation>
        <location evidence="2">Membrane</location>
    </subcellularLocation>
</comment>
<dbReference type="PROSITE" id="PS50109">
    <property type="entry name" value="HIS_KIN"/>
    <property type="match status" value="1"/>
</dbReference>
<comment type="caution">
    <text evidence="11">The sequence shown here is derived from an EMBL/GenBank/DDBJ whole genome shotgun (WGS) entry which is preliminary data.</text>
</comment>
<dbReference type="AlphaFoldDB" id="A0A9D2S5H5"/>
<dbReference type="FunFam" id="3.30.565.10:FF:000006">
    <property type="entry name" value="Sensor histidine kinase WalK"/>
    <property type="match status" value="1"/>
</dbReference>
<comment type="catalytic activity">
    <reaction evidence="1">
        <text>ATP + protein L-histidine = ADP + protein N-phospho-L-histidine.</text>
        <dbReference type="EC" id="2.7.13.3"/>
    </reaction>
</comment>
<dbReference type="InterPro" id="IPR036097">
    <property type="entry name" value="HisK_dim/P_sf"/>
</dbReference>
<dbReference type="Pfam" id="PF00512">
    <property type="entry name" value="HisKA"/>
    <property type="match status" value="1"/>
</dbReference>
<dbReference type="InterPro" id="IPR005467">
    <property type="entry name" value="His_kinase_dom"/>
</dbReference>
<dbReference type="Pfam" id="PF02518">
    <property type="entry name" value="HATPase_c"/>
    <property type="match status" value="1"/>
</dbReference>
<evidence type="ECO:0000256" key="5">
    <source>
        <dbReference type="ARBA" id="ARBA00022679"/>
    </source>
</evidence>
<dbReference type="InterPro" id="IPR004358">
    <property type="entry name" value="Sig_transdc_His_kin-like_C"/>
</dbReference>
<dbReference type="PRINTS" id="PR00344">
    <property type="entry name" value="BCTRLSENSOR"/>
</dbReference>
<dbReference type="Proteomes" id="UP000824208">
    <property type="component" value="Unassembled WGS sequence"/>
</dbReference>
<dbReference type="FunFam" id="1.10.287.130:FF:000001">
    <property type="entry name" value="Two-component sensor histidine kinase"/>
    <property type="match status" value="1"/>
</dbReference>
<dbReference type="InterPro" id="IPR003661">
    <property type="entry name" value="HisK_dim/P_dom"/>
</dbReference>
<keyword evidence="9" id="KW-0812">Transmembrane</keyword>
<evidence type="ECO:0000313" key="12">
    <source>
        <dbReference type="Proteomes" id="UP000824208"/>
    </source>
</evidence>
<reference evidence="11" key="1">
    <citation type="journal article" date="2021" name="PeerJ">
        <title>Extensive microbial diversity within the chicken gut microbiome revealed by metagenomics and culture.</title>
        <authorList>
            <person name="Gilroy R."/>
            <person name="Ravi A."/>
            <person name="Getino M."/>
            <person name="Pursley I."/>
            <person name="Horton D.L."/>
            <person name="Alikhan N.F."/>
            <person name="Baker D."/>
            <person name="Gharbi K."/>
            <person name="Hall N."/>
            <person name="Watson M."/>
            <person name="Adriaenssens E.M."/>
            <person name="Foster-Nyarko E."/>
            <person name="Jarju S."/>
            <person name="Secka A."/>
            <person name="Antonio M."/>
            <person name="Oren A."/>
            <person name="Chaudhuri R.R."/>
            <person name="La Ragione R."/>
            <person name="Hildebrand F."/>
            <person name="Pallen M.J."/>
        </authorList>
    </citation>
    <scope>NUCLEOTIDE SEQUENCE</scope>
    <source>
        <strain evidence="11">CHK189-11263</strain>
    </source>
</reference>
<organism evidence="11 12">
    <name type="scientific">Candidatus Flavonifractor intestinipullorum</name>
    <dbReference type="NCBI Taxonomy" id="2838587"/>
    <lineage>
        <taxon>Bacteria</taxon>
        <taxon>Bacillati</taxon>
        <taxon>Bacillota</taxon>
        <taxon>Clostridia</taxon>
        <taxon>Eubacteriales</taxon>
        <taxon>Oscillospiraceae</taxon>
        <taxon>Flavonifractor</taxon>
    </lineage>
</organism>
<dbReference type="SUPFAM" id="SSF55874">
    <property type="entry name" value="ATPase domain of HSP90 chaperone/DNA topoisomerase II/histidine kinase"/>
    <property type="match status" value="1"/>
</dbReference>
<keyword evidence="5" id="KW-0808">Transferase</keyword>
<evidence type="ECO:0000256" key="6">
    <source>
        <dbReference type="ARBA" id="ARBA00022777"/>
    </source>
</evidence>
<dbReference type="GO" id="GO:0004721">
    <property type="term" value="F:phosphoprotein phosphatase activity"/>
    <property type="evidence" value="ECO:0007669"/>
    <property type="project" value="TreeGrafter"/>
</dbReference>
<dbReference type="GO" id="GO:0005886">
    <property type="term" value="C:plasma membrane"/>
    <property type="evidence" value="ECO:0007669"/>
    <property type="project" value="TreeGrafter"/>
</dbReference>
<evidence type="ECO:0000256" key="3">
    <source>
        <dbReference type="ARBA" id="ARBA00012438"/>
    </source>
</evidence>
<feature type="transmembrane region" description="Helical" evidence="9">
    <location>
        <begin position="163"/>
        <end position="188"/>
    </location>
</feature>
<keyword evidence="7" id="KW-0902">Two-component regulatory system</keyword>
<proteinExistence type="predicted"/>
<evidence type="ECO:0000256" key="4">
    <source>
        <dbReference type="ARBA" id="ARBA00022553"/>
    </source>
</evidence>
<dbReference type="Gene3D" id="1.10.287.130">
    <property type="match status" value="1"/>
</dbReference>
<name>A0A9D2S5H5_9FIRM</name>
<evidence type="ECO:0000256" key="1">
    <source>
        <dbReference type="ARBA" id="ARBA00000085"/>
    </source>
</evidence>
<keyword evidence="9" id="KW-1133">Transmembrane helix</keyword>
<dbReference type="PANTHER" id="PTHR45453">
    <property type="entry name" value="PHOSPHATE REGULON SENSOR PROTEIN PHOR"/>
    <property type="match status" value="1"/>
</dbReference>
<feature type="domain" description="Histidine kinase" evidence="10">
    <location>
        <begin position="209"/>
        <end position="426"/>
    </location>
</feature>
<evidence type="ECO:0000256" key="8">
    <source>
        <dbReference type="ARBA" id="ARBA00023136"/>
    </source>
</evidence>
<dbReference type="Gene3D" id="3.30.565.10">
    <property type="entry name" value="Histidine kinase-like ATPase, C-terminal domain"/>
    <property type="match status" value="1"/>
</dbReference>
<dbReference type="InterPro" id="IPR050351">
    <property type="entry name" value="BphY/WalK/GraS-like"/>
</dbReference>
<dbReference type="CDD" id="cd00075">
    <property type="entry name" value="HATPase"/>
    <property type="match status" value="1"/>
</dbReference>
<keyword evidence="4" id="KW-0597">Phosphoprotein</keyword>
<dbReference type="CDD" id="cd00082">
    <property type="entry name" value="HisKA"/>
    <property type="match status" value="1"/>
</dbReference>
<dbReference type="InterPro" id="IPR036890">
    <property type="entry name" value="HATPase_C_sf"/>
</dbReference>
<dbReference type="EMBL" id="DWYC01000046">
    <property type="protein sequence ID" value="HJB56776.1"/>
    <property type="molecule type" value="Genomic_DNA"/>
</dbReference>
<dbReference type="InterPro" id="IPR003594">
    <property type="entry name" value="HATPase_dom"/>
</dbReference>
<evidence type="ECO:0000256" key="9">
    <source>
        <dbReference type="SAM" id="Phobius"/>
    </source>
</evidence>
<evidence type="ECO:0000313" key="11">
    <source>
        <dbReference type="EMBL" id="HJB56776.1"/>
    </source>
</evidence>
<evidence type="ECO:0000256" key="7">
    <source>
        <dbReference type="ARBA" id="ARBA00023012"/>
    </source>
</evidence>
<keyword evidence="8 9" id="KW-0472">Membrane</keyword>
<sequence length="440" mass="48747">MIRKLRRKFIFINMLLVSAVLLAVFVVLLASTTRSLREQSLSAMRLALRWEDDEFPIRIEIDLPPPEGRPEGEDMRHGDRHLAMIPAFAVTVDQESGEILSSAMGGNVSISDTALEQAVSQVLASGEREGIISSPRLRFLTEEDDEGQLHIAFADRGWERESLISLIGTSLLMGAGALVCFFLVSLFLSNMALRPVERAWEQQRQFVADASHELKTPITVILANAGILLSHPEETVVQQEKWIGFIQEEAARMRSLVEDMLFLAKNDAARQPTQFTRLSMSELTTGCLLLFEPVAFEAGVSLDSDITPDLTLSGDEEQLRRLVMILLDNAVKYAGEQGTVFLSLTPLSDRVRLAVTNSGDPIPAEHLPHLFERFYRADSSRSRERGGYGLGLAIAQTIVHTHGGKLTVTSTAQQGTCFTALLPVSHRRGSGLLRRLHRSH</sequence>
<evidence type="ECO:0000259" key="10">
    <source>
        <dbReference type="PROSITE" id="PS50109"/>
    </source>
</evidence>
<dbReference type="EC" id="2.7.13.3" evidence="3"/>
<protein>
    <recommendedName>
        <fullName evidence="3">histidine kinase</fullName>
        <ecNumber evidence="3">2.7.13.3</ecNumber>
    </recommendedName>
</protein>
<evidence type="ECO:0000256" key="2">
    <source>
        <dbReference type="ARBA" id="ARBA00004370"/>
    </source>
</evidence>
<gene>
    <name evidence="11" type="ORF">H9714_04400</name>
</gene>